<dbReference type="OrthoDB" id="9810636at2"/>
<keyword evidence="3" id="KW-0479">Metal-binding</keyword>
<dbReference type="Proteomes" id="UP000297951">
    <property type="component" value="Unassembled WGS sequence"/>
</dbReference>
<dbReference type="CDD" id="cd01137">
    <property type="entry name" value="PsaA"/>
    <property type="match status" value="1"/>
</dbReference>
<dbReference type="InterPro" id="IPR006128">
    <property type="entry name" value="Lipoprotein_PsaA-like"/>
</dbReference>
<dbReference type="PANTHER" id="PTHR42953">
    <property type="entry name" value="HIGH-AFFINITY ZINC UPTAKE SYSTEM PROTEIN ZNUA-RELATED"/>
    <property type="match status" value="1"/>
</dbReference>
<comment type="caution">
    <text evidence="7">The sequence shown here is derived from an EMBL/GenBank/DDBJ whole genome shotgun (WGS) entry which is preliminary data.</text>
</comment>
<evidence type="ECO:0000256" key="5">
    <source>
        <dbReference type="RuleBase" id="RU003512"/>
    </source>
</evidence>
<dbReference type="PRINTS" id="PR00690">
    <property type="entry name" value="ADHESNFAMILY"/>
</dbReference>
<evidence type="ECO:0000313" key="7">
    <source>
        <dbReference type="EMBL" id="TFU22620.1"/>
    </source>
</evidence>
<dbReference type="GO" id="GO:0007155">
    <property type="term" value="P:cell adhesion"/>
    <property type="evidence" value="ECO:0007669"/>
    <property type="project" value="InterPro"/>
</dbReference>
<keyword evidence="4 6" id="KW-0732">Signal</keyword>
<dbReference type="EMBL" id="SPQC01000015">
    <property type="protein sequence ID" value="TFU22620.1"/>
    <property type="molecule type" value="Genomic_DNA"/>
</dbReference>
<dbReference type="AlphaFoldDB" id="A0A4Y9F553"/>
<reference evidence="7 8" key="1">
    <citation type="submission" date="2019-03" db="EMBL/GenBank/DDBJ databases">
        <title>Diversity of the mouse oral microbiome.</title>
        <authorList>
            <person name="Joseph S."/>
            <person name="Aduse-Opoku J."/>
            <person name="Curtis M."/>
            <person name="Wade W."/>
            <person name="Hashim A."/>
        </authorList>
    </citation>
    <scope>NUCLEOTIDE SEQUENCE [LARGE SCALE GENOMIC DNA]</scope>
    <source>
        <strain evidence="8">irhom_31</strain>
    </source>
</reference>
<protein>
    <submittedName>
        <fullName evidence="7">Metal ABC transporter substrate-binding protein</fullName>
    </submittedName>
</protein>
<dbReference type="InterPro" id="IPR006129">
    <property type="entry name" value="AdhesinB"/>
</dbReference>
<dbReference type="PANTHER" id="PTHR42953:SF1">
    <property type="entry name" value="METAL-BINDING PROTEIN HI_0362-RELATED"/>
    <property type="match status" value="1"/>
</dbReference>
<gene>
    <name evidence="7" type="ORF">E4U03_05365</name>
</gene>
<evidence type="ECO:0000256" key="2">
    <source>
        <dbReference type="ARBA" id="ARBA00022448"/>
    </source>
</evidence>
<feature type="signal peptide" evidence="6">
    <location>
        <begin position="1"/>
        <end position="22"/>
    </location>
</feature>
<dbReference type="InterPro" id="IPR050492">
    <property type="entry name" value="Bact_metal-bind_prot9"/>
</dbReference>
<accession>A0A4Y9F553</accession>
<sequence length="322" mass="33876">MPNPTRALLASVLVLVAGVLSACTPGGTGQDAAPQASVQTTTQEKPRVLATFTVLADMASAIGGEHVEVESLTKAGAEIHGYEPTPSDVRKAADADLILANGLNLEAWLEQFLQDANAPAVTVTEGITPLSISEGEGEGYPNPHAWMSPVAAHTYADNIAAVLADLDPAHADSYRANADAYKQQLTALQTELVESLSHLSDHQRLLVTCEGAFSYLAADASLDEAYLWAVNSDGETGARRMMELSDRVAGSAVPAVFCESTVPTRTMEQIATDTGAHYAGALYVDSLSDADGPVPTYLDLLRYDIALIAEHLGTSTHLDDEG</sequence>
<dbReference type="Pfam" id="PF01297">
    <property type="entry name" value="ZnuA"/>
    <property type="match status" value="1"/>
</dbReference>
<feature type="chain" id="PRO_5039433140" evidence="6">
    <location>
        <begin position="23"/>
        <end position="322"/>
    </location>
</feature>
<organism evidence="7 8">
    <name type="scientific">Rothia nasimurium</name>
    <dbReference type="NCBI Taxonomy" id="85336"/>
    <lineage>
        <taxon>Bacteria</taxon>
        <taxon>Bacillati</taxon>
        <taxon>Actinomycetota</taxon>
        <taxon>Actinomycetes</taxon>
        <taxon>Micrococcales</taxon>
        <taxon>Micrococcaceae</taxon>
        <taxon>Rothia</taxon>
    </lineage>
</organism>
<comment type="subcellular location">
    <subcellularLocation>
        <location evidence="1">Cell envelope</location>
    </subcellularLocation>
</comment>
<dbReference type="RefSeq" id="WP_135012202.1">
    <property type="nucleotide sequence ID" value="NZ_JADGLK010000015.1"/>
</dbReference>
<evidence type="ECO:0000313" key="8">
    <source>
        <dbReference type="Proteomes" id="UP000297951"/>
    </source>
</evidence>
<dbReference type="GO" id="GO:0046872">
    <property type="term" value="F:metal ion binding"/>
    <property type="evidence" value="ECO:0007669"/>
    <property type="project" value="UniProtKB-KW"/>
</dbReference>
<dbReference type="GO" id="GO:0030313">
    <property type="term" value="C:cell envelope"/>
    <property type="evidence" value="ECO:0007669"/>
    <property type="project" value="UniProtKB-SubCell"/>
</dbReference>
<keyword evidence="2 5" id="KW-0813">Transport</keyword>
<dbReference type="InterPro" id="IPR006127">
    <property type="entry name" value="ZnuA-like"/>
</dbReference>
<dbReference type="SUPFAM" id="SSF53807">
    <property type="entry name" value="Helical backbone' metal receptor"/>
    <property type="match status" value="1"/>
</dbReference>
<dbReference type="PRINTS" id="PR00691">
    <property type="entry name" value="ADHESINB"/>
</dbReference>
<dbReference type="STRING" id="85336.A7979_10505"/>
<dbReference type="PROSITE" id="PS51257">
    <property type="entry name" value="PROKAR_LIPOPROTEIN"/>
    <property type="match status" value="1"/>
</dbReference>
<evidence type="ECO:0000256" key="4">
    <source>
        <dbReference type="ARBA" id="ARBA00022729"/>
    </source>
</evidence>
<dbReference type="GO" id="GO:0030001">
    <property type="term" value="P:metal ion transport"/>
    <property type="evidence" value="ECO:0007669"/>
    <property type="project" value="InterPro"/>
</dbReference>
<evidence type="ECO:0000256" key="1">
    <source>
        <dbReference type="ARBA" id="ARBA00004196"/>
    </source>
</evidence>
<evidence type="ECO:0000256" key="6">
    <source>
        <dbReference type="SAM" id="SignalP"/>
    </source>
</evidence>
<name>A0A4Y9F553_9MICC</name>
<comment type="similarity">
    <text evidence="5">Belongs to the bacterial solute-binding protein 9 family.</text>
</comment>
<proteinExistence type="inferred from homology"/>
<dbReference type="Gene3D" id="3.40.50.1980">
    <property type="entry name" value="Nitrogenase molybdenum iron protein domain"/>
    <property type="match status" value="2"/>
</dbReference>
<evidence type="ECO:0000256" key="3">
    <source>
        <dbReference type="ARBA" id="ARBA00022723"/>
    </source>
</evidence>